<evidence type="ECO:0000313" key="2">
    <source>
        <dbReference type="EMBL" id="CAB9509232.1"/>
    </source>
</evidence>
<gene>
    <name evidence="2" type="ORF">SEMRO_380_G130720.1</name>
</gene>
<comment type="caution">
    <text evidence="2">The sequence shown here is derived from an EMBL/GenBank/DDBJ whole genome shotgun (WGS) entry which is preliminary data.</text>
</comment>
<dbReference type="AlphaFoldDB" id="A0A9N8HDX6"/>
<organism evidence="2 3">
    <name type="scientific">Seminavis robusta</name>
    <dbReference type="NCBI Taxonomy" id="568900"/>
    <lineage>
        <taxon>Eukaryota</taxon>
        <taxon>Sar</taxon>
        <taxon>Stramenopiles</taxon>
        <taxon>Ochrophyta</taxon>
        <taxon>Bacillariophyta</taxon>
        <taxon>Bacillariophyceae</taxon>
        <taxon>Bacillariophycidae</taxon>
        <taxon>Naviculales</taxon>
        <taxon>Naviculaceae</taxon>
        <taxon>Seminavis</taxon>
    </lineage>
</organism>
<keyword evidence="1" id="KW-1133">Transmembrane helix</keyword>
<dbReference type="Proteomes" id="UP001153069">
    <property type="component" value="Unassembled WGS sequence"/>
</dbReference>
<reference evidence="2" key="1">
    <citation type="submission" date="2020-06" db="EMBL/GenBank/DDBJ databases">
        <authorList>
            <consortium name="Plant Systems Biology data submission"/>
        </authorList>
    </citation>
    <scope>NUCLEOTIDE SEQUENCE</scope>
    <source>
        <strain evidence="2">D6</strain>
    </source>
</reference>
<sequence length="166" mass="18411">MMSEAISDSNNNNGTDTEAPVVVNMARYNRDFVSGCIDEARGFIIFRKDRKEGAFEEGCKKLQEGLENLKLYPNHNSRQIKQSKSQEDKADDYFKEGKFEKAYKTYEKAIHSLKTRQLSPSGCACCIVSLVVIIPLMFFTGGGNSKGTECSAGCGCNDKALPKELD</sequence>
<keyword evidence="1" id="KW-0812">Transmembrane</keyword>
<dbReference type="EMBL" id="CAICTM010000379">
    <property type="protein sequence ID" value="CAB9509232.1"/>
    <property type="molecule type" value="Genomic_DNA"/>
</dbReference>
<protein>
    <submittedName>
        <fullName evidence="2">Uncharacterized protein</fullName>
    </submittedName>
</protein>
<dbReference type="Gene3D" id="1.25.40.10">
    <property type="entry name" value="Tetratricopeptide repeat domain"/>
    <property type="match status" value="1"/>
</dbReference>
<evidence type="ECO:0000313" key="3">
    <source>
        <dbReference type="Proteomes" id="UP001153069"/>
    </source>
</evidence>
<feature type="transmembrane region" description="Helical" evidence="1">
    <location>
        <begin position="118"/>
        <end position="139"/>
    </location>
</feature>
<dbReference type="InterPro" id="IPR011990">
    <property type="entry name" value="TPR-like_helical_dom_sf"/>
</dbReference>
<proteinExistence type="predicted"/>
<evidence type="ECO:0000256" key="1">
    <source>
        <dbReference type="SAM" id="Phobius"/>
    </source>
</evidence>
<name>A0A9N8HDX6_9STRA</name>
<accession>A0A9N8HDX6</accession>
<keyword evidence="3" id="KW-1185">Reference proteome</keyword>
<keyword evidence="1" id="KW-0472">Membrane</keyword>